<accession>A0AAW0M0T5</accession>
<dbReference type="EMBL" id="PKMF04000037">
    <property type="protein sequence ID" value="KAK7856422.1"/>
    <property type="molecule type" value="Genomic_DNA"/>
</dbReference>
<dbReference type="InterPro" id="IPR007770">
    <property type="entry name" value="DMP"/>
</dbReference>
<evidence type="ECO:0000256" key="3">
    <source>
        <dbReference type="ARBA" id="ARBA00022692"/>
    </source>
</evidence>
<dbReference type="PANTHER" id="PTHR31621:SF66">
    <property type="entry name" value="PROTEIN DMP2"/>
    <property type="match status" value="1"/>
</dbReference>
<dbReference type="PANTHER" id="PTHR31621">
    <property type="entry name" value="PROTEIN DMP3"/>
    <property type="match status" value="1"/>
</dbReference>
<dbReference type="GO" id="GO:0016020">
    <property type="term" value="C:membrane"/>
    <property type="evidence" value="ECO:0007669"/>
    <property type="project" value="UniProtKB-SubCell"/>
</dbReference>
<keyword evidence="4 6" id="KW-1133">Transmembrane helix</keyword>
<comment type="similarity">
    <text evidence="2">Belongs to the plant DMP1 protein family.</text>
</comment>
<organism evidence="7 8">
    <name type="scientific">Quercus suber</name>
    <name type="common">Cork oak</name>
    <dbReference type="NCBI Taxonomy" id="58331"/>
    <lineage>
        <taxon>Eukaryota</taxon>
        <taxon>Viridiplantae</taxon>
        <taxon>Streptophyta</taxon>
        <taxon>Embryophyta</taxon>
        <taxon>Tracheophyta</taxon>
        <taxon>Spermatophyta</taxon>
        <taxon>Magnoliopsida</taxon>
        <taxon>eudicotyledons</taxon>
        <taxon>Gunneridae</taxon>
        <taxon>Pentapetalae</taxon>
        <taxon>rosids</taxon>
        <taxon>fabids</taxon>
        <taxon>Fagales</taxon>
        <taxon>Fagaceae</taxon>
        <taxon>Quercus</taxon>
    </lineage>
</organism>
<name>A0AAW0M0T5_QUESU</name>
<protein>
    <submittedName>
        <fullName evidence="7">Protein dmp2</fullName>
    </submittedName>
</protein>
<feature type="transmembrane region" description="Helical" evidence="6">
    <location>
        <begin position="132"/>
        <end position="148"/>
    </location>
</feature>
<dbReference type="Proteomes" id="UP000237347">
    <property type="component" value="Unassembled WGS sequence"/>
</dbReference>
<evidence type="ECO:0000256" key="4">
    <source>
        <dbReference type="ARBA" id="ARBA00022989"/>
    </source>
</evidence>
<keyword evidence="5 6" id="KW-0472">Membrane</keyword>
<evidence type="ECO:0000313" key="7">
    <source>
        <dbReference type="EMBL" id="KAK7856422.1"/>
    </source>
</evidence>
<evidence type="ECO:0000256" key="1">
    <source>
        <dbReference type="ARBA" id="ARBA00004141"/>
    </source>
</evidence>
<keyword evidence="8" id="KW-1185">Reference proteome</keyword>
<dbReference type="GO" id="GO:0005737">
    <property type="term" value="C:cytoplasm"/>
    <property type="evidence" value="ECO:0007669"/>
    <property type="project" value="UniProtKB-ARBA"/>
</dbReference>
<comment type="caution">
    <text evidence="7">The sequence shown here is derived from an EMBL/GenBank/DDBJ whole genome shotgun (WGS) entry which is preliminary data.</text>
</comment>
<evidence type="ECO:0000256" key="2">
    <source>
        <dbReference type="ARBA" id="ARBA00008707"/>
    </source>
</evidence>
<evidence type="ECO:0000313" key="8">
    <source>
        <dbReference type="Proteomes" id="UP000237347"/>
    </source>
</evidence>
<dbReference type="AlphaFoldDB" id="A0AAW0M0T5"/>
<feature type="transmembrane region" description="Helical" evidence="6">
    <location>
        <begin position="72"/>
        <end position="90"/>
    </location>
</feature>
<sequence>MKLTFRKVKAIASNFQASHSVVVVIFNNNQRQTLSGLGNLIRLLPTGTVFLYEFLSPVLSNNGHCTTTIYKYLTAILVAVCGFSCFFSSFTDSYVGDDKKTHYGVATSTGLWPSADSKNVDLSAYKLRIGDFVHAFFALIVFGVLVLLDQKTVSCFYPVSDSTEKTLLKVLPPIVGAISSVVFMLYPNNRHGIGYPSSTDTSQTSKSTSSSST</sequence>
<dbReference type="Pfam" id="PF05078">
    <property type="entry name" value="DUF679"/>
    <property type="match status" value="1"/>
</dbReference>
<proteinExistence type="inferred from homology"/>
<evidence type="ECO:0000256" key="6">
    <source>
        <dbReference type="SAM" id="Phobius"/>
    </source>
</evidence>
<comment type="subcellular location">
    <subcellularLocation>
        <location evidence="1">Membrane</location>
        <topology evidence="1">Multi-pass membrane protein</topology>
    </subcellularLocation>
</comment>
<keyword evidence="3 6" id="KW-0812">Transmembrane</keyword>
<reference evidence="7 8" key="1">
    <citation type="journal article" date="2018" name="Sci. Data">
        <title>The draft genome sequence of cork oak.</title>
        <authorList>
            <person name="Ramos A.M."/>
            <person name="Usie A."/>
            <person name="Barbosa P."/>
            <person name="Barros P.M."/>
            <person name="Capote T."/>
            <person name="Chaves I."/>
            <person name="Simoes F."/>
            <person name="Abreu I."/>
            <person name="Carrasquinho I."/>
            <person name="Faro C."/>
            <person name="Guimaraes J.B."/>
            <person name="Mendonca D."/>
            <person name="Nobrega F."/>
            <person name="Rodrigues L."/>
            <person name="Saibo N.J.M."/>
            <person name="Varela M.C."/>
            <person name="Egas C."/>
            <person name="Matos J."/>
            <person name="Miguel C.M."/>
            <person name="Oliveira M.M."/>
            <person name="Ricardo C.P."/>
            <person name="Goncalves S."/>
        </authorList>
    </citation>
    <scope>NUCLEOTIDE SEQUENCE [LARGE SCALE GENOMIC DNA]</scope>
    <source>
        <strain evidence="8">cv. HL8</strain>
    </source>
</reference>
<gene>
    <name evidence="7" type="primary">DMP2_4</name>
    <name evidence="7" type="ORF">CFP56_023751</name>
</gene>
<evidence type="ECO:0000256" key="5">
    <source>
        <dbReference type="ARBA" id="ARBA00023136"/>
    </source>
</evidence>
<dbReference type="GO" id="GO:0010256">
    <property type="term" value="P:endomembrane system organization"/>
    <property type="evidence" value="ECO:0007669"/>
    <property type="project" value="TreeGrafter"/>
</dbReference>